<feature type="region of interest" description="Disordered" evidence="1">
    <location>
        <begin position="97"/>
        <end position="127"/>
    </location>
</feature>
<evidence type="ECO:0000256" key="1">
    <source>
        <dbReference type="SAM" id="MobiDB-lite"/>
    </source>
</evidence>
<protein>
    <submittedName>
        <fullName evidence="2">Uncharacterized protein</fullName>
    </submittedName>
</protein>
<proteinExistence type="predicted"/>
<dbReference type="Proteomes" id="UP000237144">
    <property type="component" value="Unassembled WGS sequence"/>
</dbReference>
<evidence type="ECO:0000313" key="3">
    <source>
        <dbReference type="Proteomes" id="UP000237144"/>
    </source>
</evidence>
<dbReference type="AlphaFoldDB" id="A0A2S5B495"/>
<sequence>MPPQPLSEPEGGVVGRSIQQEIAIWGGQAHYLSAIAREQSGHDPAALEKLEALFGHGRAALVGQLHAVVAMIDQHTNEGDTRQAGGSDWYPPVGTMHIGAGTGRDGESKLADSNSTPGRRQVPTGGLRLGARTELVWPDRSHDREPVHLVAGPLFARERTITAKDHPGRIHWPLGWGSRQPLSQTGDADYPLLEAGRRIGRPYFLTNLTTGQQFGLHVKQEGHLLKRLYVSRSGPPPYAAVAVEHLQLVSWLVRFSDLDRDSQEPPLWVRLDFDAGYFNPHVPVARDGPVAVLAS</sequence>
<comment type="caution">
    <text evidence="2">The sequence shown here is derived from an EMBL/GenBank/DDBJ whole genome shotgun (WGS) entry which is preliminary data.</text>
</comment>
<dbReference type="EMBL" id="PJQD01000076">
    <property type="protein sequence ID" value="POY71600.1"/>
    <property type="molecule type" value="Genomic_DNA"/>
</dbReference>
<name>A0A2S5B495_9BASI</name>
<keyword evidence="3" id="KW-1185">Reference proteome</keyword>
<organism evidence="2 3">
    <name type="scientific">Rhodotorula taiwanensis</name>
    <dbReference type="NCBI Taxonomy" id="741276"/>
    <lineage>
        <taxon>Eukaryota</taxon>
        <taxon>Fungi</taxon>
        <taxon>Dikarya</taxon>
        <taxon>Basidiomycota</taxon>
        <taxon>Pucciniomycotina</taxon>
        <taxon>Microbotryomycetes</taxon>
        <taxon>Sporidiobolales</taxon>
        <taxon>Sporidiobolaceae</taxon>
        <taxon>Rhodotorula</taxon>
    </lineage>
</organism>
<accession>A0A2S5B495</accession>
<evidence type="ECO:0000313" key="2">
    <source>
        <dbReference type="EMBL" id="POY71600.1"/>
    </source>
</evidence>
<gene>
    <name evidence="2" type="ORF">BMF94_5385</name>
</gene>
<reference evidence="2 3" key="1">
    <citation type="journal article" date="2018" name="Front. Microbiol.">
        <title>Prospects for Fungal Bioremediation of Acidic Radioactive Waste Sites: Characterization and Genome Sequence of Rhodotorula taiwanensis MD1149.</title>
        <authorList>
            <person name="Tkavc R."/>
            <person name="Matrosova V.Y."/>
            <person name="Grichenko O.E."/>
            <person name="Gostincar C."/>
            <person name="Volpe R.P."/>
            <person name="Klimenkova P."/>
            <person name="Gaidamakova E.K."/>
            <person name="Zhou C.E."/>
            <person name="Stewart B.J."/>
            <person name="Lyman M.G."/>
            <person name="Malfatti S.A."/>
            <person name="Rubinfeld B."/>
            <person name="Courtot M."/>
            <person name="Singh J."/>
            <person name="Dalgard C.L."/>
            <person name="Hamilton T."/>
            <person name="Frey K.G."/>
            <person name="Gunde-Cimerman N."/>
            <person name="Dugan L."/>
            <person name="Daly M.J."/>
        </authorList>
    </citation>
    <scope>NUCLEOTIDE SEQUENCE [LARGE SCALE GENOMIC DNA]</scope>
    <source>
        <strain evidence="2 3">MD1149</strain>
    </source>
</reference>